<dbReference type="FunFam" id="3.40.50.10490:FF:000012">
    <property type="entry name" value="40S ribosomal protein SA"/>
    <property type="match status" value="1"/>
</dbReference>
<dbReference type="PANTHER" id="PTHR11489">
    <property type="entry name" value="40S RIBOSOMAL PROTEIN SA"/>
    <property type="match status" value="1"/>
</dbReference>
<keyword evidence="5 6" id="KW-0687">Ribonucleoprotein</keyword>
<comment type="caution">
    <text evidence="8">The sequence shown here is derived from an EMBL/GenBank/DDBJ whole genome shotgun (WGS) entry which is preliminary data.</text>
</comment>
<dbReference type="Gene3D" id="3.40.50.10490">
    <property type="entry name" value="Glucose-6-phosphate isomerase like protein, domain 1"/>
    <property type="match status" value="1"/>
</dbReference>
<dbReference type="InterPro" id="IPR005707">
    <property type="entry name" value="Ribosomal_uS2_euk/arc"/>
</dbReference>
<evidence type="ECO:0000256" key="7">
    <source>
        <dbReference type="RuleBase" id="RU003631"/>
    </source>
</evidence>
<dbReference type="InterPro" id="IPR027498">
    <property type="entry name" value="Ribosomal_uS2_euk"/>
</dbReference>
<dbReference type="HAMAP" id="MF_03015">
    <property type="entry name" value="Ribosomal_S2_euk"/>
    <property type="match status" value="1"/>
</dbReference>
<dbReference type="SUPFAM" id="SSF52313">
    <property type="entry name" value="Ribosomal protein S2"/>
    <property type="match status" value="1"/>
</dbReference>
<dbReference type="CDD" id="cd01425">
    <property type="entry name" value="RPS2"/>
    <property type="match status" value="1"/>
</dbReference>
<comment type="similarity">
    <text evidence="2 6 7">Belongs to the universal ribosomal protein uS2 family.</text>
</comment>
<evidence type="ECO:0000313" key="8">
    <source>
        <dbReference type="EMBL" id="OTF82395.1"/>
    </source>
</evidence>
<protein>
    <recommendedName>
        <fullName evidence="6">Small ribosomal subunit protein uS2</fullName>
    </recommendedName>
</protein>
<dbReference type="GO" id="GO:0003735">
    <property type="term" value="F:structural constituent of ribosome"/>
    <property type="evidence" value="ECO:0007669"/>
    <property type="project" value="UniProtKB-UniRule"/>
</dbReference>
<dbReference type="OrthoDB" id="414863at2759"/>
<keyword evidence="9" id="KW-1185">Reference proteome</keyword>
<dbReference type="PROSITE" id="PS00962">
    <property type="entry name" value="RIBOSOMAL_S2_1"/>
    <property type="match status" value="1"/>
</dbReference>
<dbReference type="GO" id="GO:0000028">
    <property type="term" value="P:ribosomal small subunit assembly"/>
    <property type="evidence" value="ECO:0007669"/>
    <property type="project" value="UniProtKB-UniRule"/>
</dbReference>
<proteinExistence type="inferred from homology"/>
<keyword evidence="3 6" id="KW-0963">Cytoplasm</keyword>
<dbReference type="GO" id="GO:0022627">
    <property type="term" value="C:cytosolic small ribosomal subunit"/>
    <property type="evidence" value="ECO:0007669"/>
    <property type="project" value="UniProtKB-UniRule"/>
</dbReference>
<evidence type="ECO:0000256" key="4">
    <source>
        <dbReference type="ARBA" id="ARBA00022980"/>
    </source>
</evidence>
<name>A0A1Y3BT98_EURMA</name>
<dbReference type="PROSITE" id="PS00963">
    <property type="entry name" value="RIBOSOMAL_S2_2"/>
    <property type="match status" value="1"/>
</dbReference>
<evidence type="ECO:0000256" key="6">
    <source>
        <dbReference type="HAMAP-Rule" id="MF_03015"/>
    </source>
</evidence>
<dbReference type="InterPro" id="IPR018130">
    <property type="entry name" value="Ribosomal_uS2_CS"/>
</dbReference>
<evidence type="ECO:0000256" key="5">
    <source>
        <dbReference type="ARBA" id="ARBA00023274"/>
    </source>
</evidence>
<dbReference type="NCBIfam" id="TIGR01012">
    <property type="entry name" value="uS2_euk_arch"/>
    <property type="match status" value="1"/>
</dbReference>
<sequence>MSGGLEALKLSDDDVSKMLAASAHIGTNNLDYQMETYVYKRRADGVHLINIRKTWEKILLAARAINAIDDPKDVYVISSRQYGQRAVLKFASATDATPIAGRFTPGTFTNQARTESYREPRLLIICDPRADHQPITEASYVNIPVIAFCNTDSPLRYVDIAIPCNNKSIYSIGLMWWLLAREVLRMRGKISRHSPWEVMVDMYFYREAEQQEKEQEIGLSSERPAKLEADLGGEPIEPVAVPEYEPPVEHDWNAQVADDWPAQSTGQMEWAASADATNWAT</sequence>
<reference evidence="8 9" key="1">
    <citation type="submission" date="2017-03" db="EMBL/GenBank/DDBJ databases">
        <title>Genome Survey of Euroglyphus maynei.</title>
        <authorList>
            <person name="Arlian L.G."/>
            <person name="Morgan M.S."/>
            <person name="Rider S.D."/>
        </authorList>
    </citation>
    <scope>NUCLEOTIDE SEQUENCE [LARGE SCALE GENOMIC DNA]</scope>
    <source>
        <strain evidence="8">Arlian Lab</strain>
        <tissue evidence="8">Whole body</tissue>
    </source>
</reference>
<dbReference type="InterPro" id="IPR023591">
    <property type="entry name" value="Ribosomal_uS2_flav_dom_sf"/>
</dbReference>
<evidence type="ECO:0000256" key="2">
    <source>
        <dbReference type="ARBA" id="ARBA00006242"/>
    </source>
</evidence>
<accession>A0A1Y3BT98</accession>
<comment type="subunit">
    <text evidence="6">Component of the small ribosomal subunit. Mature ribosomes consist of a small (40S) and a large (60S) subunit. The 40S subunit contains about 33 different proteins and 1 molecule of RNA (18S). The 60S subunit contains about 49 different proteins and 3 molecules of RNA (28S, 5.8S and 5S). Interacts with ribosomal protein S21.</text>
</comment>
<gene>
    <name evidence="8" type="ORF">BLA29_007006</name>
</gene>
<dbReference type="PRINTS" id="PR00395">
    <property type="entry name" value="RIBOSOMALS2"/>
</dbReference>
<organism evidence="8 9">
    <name type="scientific">Euroglyphus maynei</name>
    <name type="common">Mayne's house dust mite</name>
    <dbReference type="NCBI Taxonomy" id="6958"/>
    <lineage>
        <taxon>Eukaryota</taxon>
        <taxon>Metazoa</taxon>
        <taxon>Ecdysozoa</taxon>
        <taxon>Arthropoda</taxon>
        <taxon>Chelicerata</taxon>
        <taxon>Arachnida</taxon>
        <taxon>Acari</taxon>
        <taxon>Acariformes</taxon>
        <taxon>Sarcoptiformes</taxon>
        <taxon>Astigmata</taxon>
        <taxon>Psoroptidia</taxon>
        <taxon>Analgoidea</taxon>
        <taxon>Pyroglyphidae</taxon>
        <taxon>Pyroglyphinae</taxon>
        <taxon>Euroglyphus</taxon>
    </lineage>
</organism>
<dbReference type="GO" id="GO:0006412">
    <property type="term" value="P:translation"/>
    <property type="evidence" value="ECO:0007669"/>
    <property type="project" value="UniProtKB-UniRule"/>
</dbReference>
<comment type="function">
    <text evidence="6">Required for the assembly and/or stability of the 40S ribosomal subunit. Required for the processing of the 20S rRNA-precursor to mature 18S rRNA in a late step of the maturation of 40S ribosomal subunits.</text>
</comment>
<keyword evidence="4 6" id="KW-0689">Ribosomal protein</keyword>
<dbReference type="InterPro" id="IPR001865">
    <property type="entry name" value="Ribosomal_uS2"/>
</dbReference>
<dbReference type="Pfam" id="PF00318">
    <property type="entry name" value="Ribosomal_S2"/>
    <property type="match status" value="2"/>
</dbReference>
<evidence type="ECO:0000313" key="9">
    <source>
        <dbReference type="Proteomes" id="UP000194236"/>
    </source>
</evidence>
<dbReference type="EMBL" id="MUJZ01008652">
    <property type="protein sequence ID" value="OTF82395.1"/>
    <property type="molecule type" value="Genomic_DNA"/>
</dbReference>
<evidence type="ECO:0000256" key="1">
    <source>
        <dbReference type="ARBA" id="ARBA00004496"/>
    </source>
</evidence>
<evidence type="ECO:0000256" key="3">
    <source>
        <dbReference type="ARBA" id="ARBA00022490"/>
    </source>
</evidence>
<dbReference type="Proteomes" id="UP000194236">
    <property type="component" value="Unassembled WGS sequence"/>
</dbReference>
<dbReference type="AlphaFoldDB" id="A0A1Y3BT98"/>
<comment type="subcellular location">
    <subcellularLocation>
        <location evidence="1 6">Cytoplasm</location>
    </subcellularLocation>
</comment>